<dbReference type="Proteomes" id="UP000273405">
    <property type="component" value="Unassembled WGS sequence"/>
</dbReference>
<dbReference type="EMBL" id="RAWG01000325">
    <property type="protein sequence ID" value="RKH35305.1"/>
    <property type="molecule type" value="Genomic_DNA"/>
</dbReference>
<gene>
    <name evidence="1" type="ORF">D7X12_34210</name>
</gene>
<sequence length="65" mass="7760">MILELSNEESRVLKDALDATLRTLLDEIAHADQREFKEALRHRYDRLHDLQRRLEPLVESEQVYA</sequence>
<keyword evidence="2" id="KW-1185">Reference proteome</keyword>
<dbReference type="OrthoDB" id="5520069at2"/>
<evidence type="ECO:0000313" key="1">
    <source>
        <dbReference type="EMBL" id="RKH35305.1"/>
    </source>
</evidence>
<dbReference type="AlphaFoldDB" id="A0A3A8N2M0"/>
<protein>
    <submittedName>
        <fullName evidence="1">Uncharacterized protein</fullName>
    </submittedName>
</protein>
<accession>A0A3A8N2M0</accession>
<dbReference type="RefSeq" id="WP_120629409.1">
    <property type="nucleotide sequence ID" value="NZ_RAWG01000325.1"/>
</dbReference>
<reference evidence="2" key="1">
    <citation type="submission" date="2018-09" db="EMBL/GenBank/DDBJ databases">
        <authorList>
            <person name="Livingstone P.G."/>
            <person name="Whitworth D.E."/>
        </authorList>
    </citation>
    <scope>NUCLEOTIDE SEQUENCE [LARGE SCALE GENOMIC DNA]</scope>
    <source>
        <strain evidence="2">CA040B</strain>
    </source>
</reference>
<proteinExistence type="predicted"/>
<organism evidence="1 2">
    <name type="scientific">Corallococcus sicarius</name>
    <dbReference type="NCBI Taxonomy" id="2316726"/>
    <lineage>
        <taxon>Bacteria</taxon>
        <taxon>Pseudomonadati</taxon>
        <taxon>Myxococcota</taxon>
        <taxon>Myxococcia</taxon>
        <taxon>Myxococcales</taxon>
        <taxon>Cystobacterineae</taxon>
        <taxon>Myxococcaceae</taxon>
        <taxon>Corallococcus</taxon>
    </lineage>
</organism>
<evidence type="ECO:0000313" key="2">
    <source>
        <dbReference type="Proteomes" id="UP000273405"/>
    </source>
</evidence>
<name>A0A3A8N2M0_9BACT</name>
<comment type="caution">
    <text evidence="1">The sequence shown here is derived from an EMBL/GenBank/DDBJ whole genome shotgun (WGS) entry which is preliminary data.</text>
</comment>